<dbReference type="InterPro" id="IPR001584">
    <property type="entry name" value="Integrase_cat-core"/>
</dbReference>
<reference evidence="3" key="1">
    <citation type="submission" date="2021-03" db="EMBL/GenBank/DDBJ databases">
        <title>Draft genome sequence of rust myrtle Austropuccinia psidii MF-1, a brazilian biotype.</title>
        <authorList>
            <person name="Quecine M.C."/>
            <person name="Pachon D.M.R."/>
            <person name="Bonatelli M.L."/>
            <person name="Correr F.H."/>
            <person name="Franceschini L.M."/>
            <person name="Leite T.F."/>
            <person name="Margarido G.R.A."/>
            <person name="Almeida C.A."/>
            <person name="Ferrarezi J.A."/>
            <person name="Labate C.A."/>
        </authorList>
    </citation>
    <scope>NUCLEOTIDE SEQUENCE</scope>
    <source>
        <strain evidence="3">MF-1</strain>
    </source>
</reference>
<dbReference type="PANTHER" id="PTHR37984:SF5">
    <property type="entry name" value="PROTEIN NYNRIN-LIKE"/>
    <property type="match status" value="1"/>
</dbReference>
<dbReference type="PANTHER" id="PTHR37984">
    <property type="entry name" value="PROTEIN CBG26694"/>
    <property type="match status" value="1"/>
</dbReference>
<evidence type="ECO:0000259" key="2">
    <source>
        <dbReference type="PROSITE" id="PS50994"/>
    </source>
</evidence>
<feature type="domain" description="Integrase catalytic" evidence="2">
    <location>
        <begin position="51"/>
        <end position="244"/>
    </location>
</feature>
<keyword evidence="1" id="KW-0694">RNA-binding</keyword>
<keyword evidence="4" id="KW-1185">Reference proteome</keyword>
<dbReference type="Gene3D" id="3.30.420.10">
    <property type="entry name" value="Ribonuclease H-like superfamily/Ribonuclease H"/>
    <property type="match status" value="1"/>
</dbReference>
<dbReference type="GO" id="GO:0005634">
    <property type="term" value="C:nucleus"/>
    <property type="evidence" value="ECO:0007669"/>
    <property type="project" value="UniProtKB-ARBA"/>
</dbReference>
<dbReference type="OrthoDB" id="3268967at2759"/>
<dbReference type="GO" id="GO:0015074">
    <property type="term" value="P:DNA integration"/>
    <property type="evidence" value="ECO:0007669"/>
    <property type="project" value="InterPro"/>
</dbReference>
<dbReference type="GO" id="GO:0003723">
    <property type="term" value="F:RNA binding"/>
    <property type="evidence" value="ECO:0007669"/>
    <property type="project" value="UniProtKB-KW"/>
</dbReference>
<organism evidence="3 4">
    <name type="scientific">Austropuccinia psidii MF-1</name>
    <dbReference type="NCBI Taxonomy" id="1389203"/>
    <lineage>
        <taxon>Eukaryota</taxon>
        <taxon>Fungi</taxon>
        <taxon>Dikarya</taxon>
        <taxon>Basidiomycota</taxon>
        <taxon>Pucciniomycotina</taxon>
        <taxon>Pucciniomycetes</taxon>
        <taxon>Pucciniales</taxon>
        <taxon>Sphaerophragmiaceae</taxon>
        <taxon>Austropuccinia</taxon>
    </lineage>
</organism>
<dbReference type="SUPFAM" id="SSF53098">
    <property type="entry name" value="Ribonuclease H-like"/>
    <property type="match status" value="1"/>
</dbReference>
<dbReference type="InterPro" id="IPR050951">
    <property type="entry name" value="Retrovirus_Pol_polyprotein"/>
</dbReference>
<evidence type="ECO:0000313" key="3">
    <source>
        <dbReference type="EMBL" id="MBW0508192.1"/>
    </source>
</evidence>
<dbReference type="Proteomes" id="UP000765509">
    <property type="component" value="Unassembled WGS sequence"/>
</dbReference>
<proteinExistence type="predicted"/>
<dbReference type="PROSITE" id="PS50994">
    <property type="entry name" value="INTEGRASE"/>
    <property type="match status" value="1"/>
</dbReference>
<gene>
    <name evidence="3" type="ORF">O181_047907</name>
</gene>
<comment type="caution">
    <text evidence="3">The sequence shown here is derived from an EMBL/GenBank/DDBJ whole genome shotgun (WGS) entry which is preliminary data.</text>
</comment>
<evidence type="ECO:0000313" key="4">
    <source>
        <dbReference type="Proteomes" id="UP000765509"/>
    </source>
</evidence>
<protein>
    <recommendedName>
        <fullName evidence="2">Integrase catalytic domain-containing protein</fullName>
    </recommendedName>
</protein>
<dbReference type="AlphaFoldDB" id="A0A9Q3DU33"/>
<dbReference type="InterPro" id="IPR012337">
    <property type="entry name" value="RNaseH-like_sf"/>
</dbReference>
<accession>A0A9Q3DU33</accession>
<dbReference type="InterPro" id="IPR036397">
    <property type="entry name" value="RNaseH_sf"/>
</dbReference>
<name>A0A9Q3DU33_9BASI</name>
<evidence type="ECO:0000256" key="1">
    <source>
        <dbReference type="ARBA" id="ARBA00022884"/>
    </source>
</evidence>
<sequence length="424" mass="49156">MLRWQIAIQEYRGNMTIVHESGKIHKKANLLSRWSLANTPDNPAYVPLEAEPHIPTEGINITDVGTEFFEEVRQSYKQDKNCHILTSLSDKDCKDTSLVNALNEVYRYGKSPVLLPCHKDDTAMDKGLLLLSRVISHTGLFKNIMSDRDPKFTSALWTNIHRLFGTKLSFSTAYHSQADGLAERMIQTLKDMIRRFCAYGFEFKDSDGFTHDWCSLIPEYKWAYETSVHSSTGKTRAMLEKGWNPRLPTDTLRKDLIEIHPTDSSFRIMLYKVKYHAKQIMNDTFDYAKQKWDKSPNKIKDSYLGPFVIAALHGTNAVQVEFSCELENKHPTFPVSLIKPYQPTYKEFFPLRDLTPLTVPPVEHSEDKKIKKVIKERRLRGKNQTEYLFGYRNPVHEDEWVAESEIPDSDNLLRGVRHERRPQA</sequence>
<dbReference type="EMBL" id="AVOT02020185">
    <property type="protein sequence ID" value="MBW0508192.1"/>
    <property type="molecule type" value="Genomic_DNA"/>
</dbReference>